<organism evidence="2 3">
    <name type="scientific">Phyllobacterium salinisoli</name>
    <dbReference type="NCBI Taxonomy" id="1899321"/>
    <lineage>
        <taxon>Bacteria</taxon>
        <taxon>Pseudomonadati</taxon>
        <taxon>Pseudomonadota</taxon>
        <taxon>Alphaproteobacteria</taxon>
        <taxon>Hyphomicrobiales</taxon>
        <taxon>Phyllobacteriaceae</taxon>
        <taxon>Phyllobacterium</taxon>
    </lineage>
</organism>
<feature type="region of interest" description="Disordered" evidence="1">
    <location>
        <begin position="52"/>
        <end position="73"/>
    </location>
</feature>
<evidence type="ECO:0000313" key="2">
    <source>
        <dbReference type="EMBL" id="RCS22803.1"/>
    </source>
</evidence>
<dbReference type="Proteomes" id="UP000253420">
    <property type="component" value="Unassembled WGS sequence"/>
</dbReference>
<dbReference type="EMBL" id="QOZG01000006">
    <property type="protein sequence ID" value="RCS22803.1"/>
    <property type="molecule type" value="Genomic_DNA"/>
</dbReference>
<evidence type="ECO:0000313" key="3">
    <source>
        <dbReference type="Proteomes" id="UP000253420"/>
    </source>
</evidence>
<sequence length="73" mass="8277">MLEHLPDLTTTKLSGARIMADSDNSRTLPPVTRDGANPFRLHRFAEHQRRLIHEQNELPCSAAPQTGSERHYS</sequence>
<protein>
    <submittedName>
        <fullName evidence="2">Uncharacterized protein</fullName>
    </submittedName>
</protein>
<accession>A0A368K2U7</accession>
<comment type="caution">
    <text evidence="2">The sequence shown here is derived from an EMBL/GenBank/DDBJ whole genome shotgun (WGS) entry which is preliminary data.</text>
</comment>
<reference evidence="2 3" key="1">
    <citation type="submission" date="2018-07" db="EMBL/GenBank/DDBJ databases">
        <title>The draft genome of Phyllobacterium salinisoli.</title>
        <authorList>
            <person name="Liu L."/>
            <person name="Li L."/>
            <person name="Zhang X."/>
            <person name="Liang L."/>
        </authorList>
    </citation>
    <scope>NUCLEOTIDE SEQUENCE [LARGE SCALE GENOMIC DNA]</scope>
    <source>
        <strain evidence="2 3">LLAN61</strain>
    </source>
</reference>
<name>A0A368K2U7_9HYPH</name>
<gene>
    <name evidence="2" type="ORF">DUT91_14960</name>
</gene>
<feature type="region of interest" description="Disordered" evidence="1">
    <location>
        <begin position="16"/>
        <end position="37"/>
    </location>
</feature>
<evidence type="ECO:0000256" key="1">
    <source>
        <dbReference type="SAM" id="MobiDB-lite"/>
    </source>
</evidence>
<proteinExistence type="predicted"/>
<keyword evidence="3" id="KW-1185">Reference proteome</keyword>
<dbReference type="AlphaFoldDB" id="A0A368K2U7"/>